<dbReference type="InterPro" id="IPR007527">
    <property type="entry name" value="Znf_SWIM"/>
</dbReference>
<dbReference type="GO" id="GO:0003700">
    <property type="term" value="F:DNA-binding transcription factor activity"/>
    <property type="evidence" value="ECO:0007669"/>
    <property type="project" value="InterPro"/>
</dbReference>
<dbReference type="GO" id="GO:0005634">
    <property type="term" value="C:nucleus"/>
    <property type="evidence" value="ECO:0007669"/>
    <property type="project" value="UniProtKB-SubCell"/>
</dbReference>
<evidence type="ECO:0000256" key="6">
    <source>
        <dbReference type="RuleBase" id="RU367018"/>
    </source>
</evidence>
<evidence type="ECO:0000259" key="7">
    <source>
        <dbReference type="PROSITE" id="PS50811"/>
    </source>
</evidence>
<dbReference type="SMART" id="SM00575">
    <property type="entry name" value="ZnF_PMZ"/>
    <property type="match status" value="1"/>
</dbReference>
<comment type="subcellular location">
    <subcellularLocation>
        <location evidence="6">Nucleus</location>
    </subcellularLocation>
</comment>
<dbReference type="AlphaFoldDB" id="A0A1D1XHS0"/>
<keyword evidence="4 6" id="KW-0862">Zinc</keyword>
<dbReference type="Pfam" id="PF04434">
    <property type="entry name" value="SWIM"/>
    <property type="match status" value="1"/>
</dbReference>
<evidence type="ECO:0000259" key="8">
    <source>
        <dbReference type="PROSITE" id="PS50966"/>
    </source>
</evidence>
<keyword evidence="2 6" id="KW-0479">Metal-binding</keyword>
<dbReference type="Pfam" id="PF03101">
    <property type="entry name" value="FAR1"/>
    <property type="match status" value="1"/>
</dbReference>
<reference evidence="9" key="1">
    <citation type="submission" date="2015-07" db="EMBL/GenBank/DDBJ databases">
        <title>Transcriptome Assembly of Anthurium amnicola.</title>
        <authorList>
            <person name="Suzuki J."/>
        </authorList>
    </citation>
    <scope>NUCLEOTIDE SEQUENCE</scope>
</reference>
<feature type="domain" description="SWIM-type" evidence="8">
    <location>
        <begin position="533"/>
        <end position="569"/>
    </location>
</feature>
<feature type="domain" description="WRKY" evidence="7">
    <location>
        <begin position="82"/>
        <end position="129"/>
    </location>
</feature>
<dbReference type="GO" id="GO:0008270">
    <property type="term" value="F:zinc ion binding"/>
    <property type="evidence" value="ECO:0007669"/>
    <property type="project" value="UniProtKB-UniRule"/>
</dbReference>
<dbReference type="PROSITE" id="PS50966">
    <property type="entry name" value="ZF_SWIM"/>
    <property type="match status" value="1"/>
</dbReference>
<dbReference type="InterPro" id="IPR031052">
    <property type="entry name" value="FHY3/FAR1"/>
</dbReference>
<dbReference type="PANTHER" id="PTHR31669">
    <property type="entry name" value="PROTEIN FAR1-RELATED SEQUENCE 10-RELATED"/>
    <property type="match status" value="1"/>
</dbReference>
<evidence type="ECO:0000256" key="5">
    <source>
        <dbReference type="PROSITE-ProRule" id="PRU00325"/>
    </source>
</evidence>
<dbReference type="InterPro" id="IPR004330">
    <property type="entry name" value="FAR1_DNA_bnd_dom"/>
</dbReference>
<accession>A0A1D1XHS0</accession>
<evidence type="ECO:0000313" key="9">
    <source>
        <dbReference type="EMBL" id="JAT41937.1"/>
    </source>
</evidence>
<dbReference type="Pfam" id="PF10551">
    <property type="entry name" value="MULE"/>
    <property type="match status" value="1"/>
</dbReference>
<dbReference type="PANTHER" id="PTHR31669:SF283">
    <property type="entry name" value="PROTEIN FAR1-RELATED SEQUENCE"/>
    <property type="match status" value="1"/>
</dbReference>
<comment type="similarity">
    <text evidence="1 6">Belongs to the FHY3/FAR1 family.</text>
</comment>
<dbReference type="PROSITE" id="PS50811">
    <property type="entry name" value="WRKY"/>
    <property type="match status" value="1"/>
</dbReference>
<gene>
    <name evidence="9" type="primary">FAR1_9</name>
    <name evidence="9" type="ORF">g.43013</name>
</gene>
<evidence type="ECO:0000256" key="1">
    <source>
        <dbReference type="ARBA" id="ARBA00005889"/>
    </source>
</evidence>
<organism evidence="9">
    <name type="scientific">Anthurium amnicola</name>
    <dbReference type="NCBI Taxonomy" id="1678845"/>
    <lineage>
        <taxon>Eukaryota</taxon>
        <taxon>Viridiplantae</taxon>
        <taxon>Streptophyta</taxon>
        <taxon>Embryophyta</taxon>
        <taxon>Tracheophyta</taxon>
        <taxon>Spermatophyta</taxon>
        <taxon>Magnoliopsida</taxon>
        <taxon>Liliopsida</taxon>
        <taxon>Araceae</taxon>
        <taxon>Pothoideae</taxon>
        <taxon>Potheae</taxon>
        <taxon>Anthurium</taxon>
    </lineage>
</organism>
<comment type="function">
    <text evidence="6">Putative transcription activator involved in regulating light control of development.</text>
</comment>
<dbReference type="InterPro" id="IPR003657">
    <property type="entry name" value="WRKY_dom"/>
</dbReference>
<name>A0A1D1XHS0_9ARAE</name>
<keyword evidence="3 5" id="KW-0863">Zinc-finger</keyword>
<keyword evidence="6" id="KW-0539">Nucleus</keyword>
<evidence type="ECO:0000256" key="4">
    <source>
        <dbReference type="ARBA" id="ARBA00022833"/>
    </source>
</evidence>
<evidence type="ECO:0000256" key="2">
    <source>
        <dbReference type="ARBA" id="ARBA00022723"/>
    </source>
</evidence>
<dbReference type="InterPro" id="IPR006564">
    <property type="entry name" value="Znf_PMZ"/>
</dbReference>
<sequence length="659" mass="75996">MDPPVQLHLVGGVVFVGETAQPGDPRPEPCEGMEFDSYEEAFAFYIAYGRREGFRVSTKSSRRSKKDNDYVEAKLVCWRSGKKIEKPQALYRRRSSKIGCNAAMHVRKRDVDKKWFVYHFVKEHNHELARGSSRLIRSQAEADSATPADGIGRALCAASGAKRSRILAEMGRKGCIYENAGRAEEGLGNGLERERHFSLEEGHARVLLDFFTHMQKVNPSFLYTLDLDDQQRLKNVFWVDSKGRHDYISFGDAVSVDTMYITIKYKVLFSAVSGLNHHGQQLLFGCAILSDETTATFVWLMKSWLKAVGGKVPQTIITDQDEALKSAIKRALPNSKHRFCIWDIKRKISEKLGHFTCQHKNFIDEFSKCVFKSRTDKEFETRWDEMIDKFELQENDWLKKLYEDRKYWIPIFLKETLSVGLSSSQRIENINFLFDKPVSRRCTLKEFLKRYEDALNDRCEKEAKADFETWHSKPTLKSPSPYEMQASLVYTRYVFEKFQAEVMGTRACHVFREKEDGQTVTFCVKDLEQDEEFIVTWNGAESKISCLCCSFEFYGYLCRHAMIAFQFSGVSKLPSPYILKRWTKDAKCHLTLCREPDAVTSRLKRFNDLCQQAIRLANEASLTQESYNISLFALEEVKGKYANVVDSHVAVANPTHFNN</sequence>
<protein>
    <recommendedName>
        <fullName evidence="6">Protein FAR1-RELATED SEQUENCE</fullName>
    </recommendedName>
</protein>
<dbReference type="InterPro" id="IPR018289">
    <property type="entry name" value="MULE_transposase_dom"/>
</dbReference>
<proteinExistence type="inferred from homology"/>
<dbReference type="GO" id="GO:0043565">
    <property type="term" value="F:sequence-specific DNA binding"/>
    <property type="evidence" value="ECO:0007669"/>
    <property type="project" value="InterPro"/>
</dbReference>
<evidence type="ECO:0000256" key="3">
    <source>
        <dbReference type="ARBA" id="ARBA00022771"/>
    </source>
</evidence>
<dbReference type="EMBL" id="GDJX01025999">
    <property type="protein sequence ID" value="JAT41937.1"/>
    <property type="molecule type" value="Transcribed_RNA"/>
</dbReference>